<reference evidence="1" key="1">
    <citation type="submission" date="2023-10" db="EMBL/GenBank/DDBJ databases">
        <authorList>
            <person name="Chen Y."/>
            <person name="Shah S."/>
            <person name="Dougan E. K."/>
            <person name="Thang M."/>
            <person name="Chan C."/>
        </authorList>
    </citation>
    <scope>NUCLEOTIDE SEQUENCE [LARGE SCALE GENOMIC DNA]</scope>
</reference>
<dbReference type="Proteomes" id="UP001189429">
    <property type="component" value="Unassembled WGS sequence"/>
</dbReference>
<keyword evidence="2" id="KW-1185">Reference proteome</keyword>
<accession>A0ABN9V9W1</accession>
<dbReference type="EMBL" id="CAUYUJ010016770">
    <property type="protein sequence ID" value="CAK0868657.1"/>
    <property type="molecule type" value="Genomic_DNA"/>
</dbReference>
<protein>
    <submittedName>
        <fullName evidence="1">Uncharacterized protein</fullName>
    </submittedName>
</protein>
<feature type="non-terminal residue" evidence="1">
    <location>
        <position position="101"/>
    </location>
</feature>
<gene>
    <name evidence="1" type="ORF">PCOR1329_LOCUS55244</name>
</gene>
<evidence type="ECO:0000313" key="1">
    <source>
        <dbReference type="EMBL" id="CAK0868657.1"/>
    </source>
</evidence>
<sequence length="101" mass="11112">MYVFADEAIIRQRIEIRAERTGRNVPESLIQASLGAMDKALNKLTPLCDFVARINNAGEVPVLSAFATIDTSGSWGVLQDRFARKCCDVGDFPQFLAPLPL</sequence>
<proteinExistence type="predicted"/>
<organism evidence="1 2">
    <name type="scientific">Prorocentrum cordatum</name>
    <dbReference type="NCBI Taxonomy" id="2364126"/>
    <lineage>
        <taxon>Eukaryota</taxon>
        <taxon>Sar</taxon>
        <taxon>Alveolata</taxon>
        <taxon>Dinophyceae</taxon>
        <taxon>Prorocentrales</taxon>
        <taxon>Prorocentraceae</taxon>
        <taxon>Prorocentrum</taxon>
    </lineage>
</organism>
<name>A0ABN9V9W1_9DINO</name>
<evidence type="ECO:0000313" key="2">
    <source>
        <dbReference type="Proteomes" id="UP001189429"/>
    </source>
</evidence>
<comment type="caution">
    <text evidence="1">The sequence shown here is derived from an EMBL/GenBank/DDBJ whole genome shotgun (WGS) entry which is preliminary data.</text>
</comment>